<dbReference type="EMBL" id="AMEM01000041">
    <property type="protein sequence ID" value="EKX87841.1"/>
    <property type="molecule type" value="Genomic_DNA"/>
</dbReference>
<dbReference type="STRING" id="1035195.HMPREF9997_02619"/>
<keyword evidence="3" id="KW-1185">Reference proteome</keyword>
<evidence type="ECO:0000259" key="1">
    <source>
        <dbReference type="Pfam" id="PF12680"/>
    </source>
</evidence>
<name>L1MA88_9CORY</name>
<comment type="caution">
    <text evidence="2">The sequence shown here is derived from an EMBL/GenBank/DDBJ whole genome shotgun (WGS) entry which is preliminary data.</text>
</comment>
<dbReference type="InterPro" id="IPR037401">
    <property type="entry name" value="SnoaL-like"/>
</dbReference>
<dbReference type="InterPro" id="IPR032710">
    <property type="entry name" value="NTF2-like_dom_sf"/>
</dbReference>
<dbReference type="Pfam" id="PF12680">
    <property type="entry name" value="SnoaL_2"/>
    <property type="match status" value="1"/>
</dbReference>
<dbReference type="AlphaFoldDB" id="L1MA88"/>
<dbReference type="PATRIC" id="fig|1035195.3.peg.2341"/>
<organism evidence="2 3">
    <name type="scientific">Corynebacterium durum F0235</name>
    <dbReference type="NCBI Taxonomy" id="1035195"/>
    <lineage>
        <taxon>Bacteria</taxon>
        <taxon>Bacillati</taxon>
        <taxon>Actinomycetota</taxon>
        <taxon>Actinomycetes</taxon>
        <taxon>Mycobacteriales</taxon>
        <taxon>Corynebacteriaceae</taxon>
        <taxon>Corynebacterium</taxon>
    </lineage>
</organism>
<dbReference type="RefSeq" id="WP_006062422.1">
    <property type="nucleotide sequence ID" value="NZ_KB290824.1"/>
</dbReference>
<accession>L1MA88</accession>
<dbReference type="HOGENOM" id="CLU_1684279_0_0_11"/>
<proteinExistence type="predicted"/>
<dbReference type="Proteomes" id="UP000010445">
    <property type="component" value="Unassembled WGS sequence"/>
</dbReference>
<evidence type="ECO:0000313" key="3">
    <source>
        <dbReference type="Proteomes" id="UP000010445"/>
    </source>
</evidence>
<protein>
    <submittedName>
        <fullName evidence="2">SnoaL-like polyketide cyclase</fullName>
    </submittedName>
</protein>
<dbReference type="Gene3D" id="3.10.450.50">
    <property type="match status" value="1"/>
</dbReference>
<feature type="domain" description="SnoaL-like" evidence="1">
    <location>
        <begin position="12"/>
        <end position="120"/>
    </location>
</feature>
<gene>
    <name evidence="2" type="ORF">HMPREF9997_02619</name>
</gene>
<reference evidence="2 3" key="1">
    <citation type="submission" date="2012-05" db="EMBL/GenBank/DDBJ databases">
        <authorList>
            <person name="Weinstock G."/>
            <person name="Sodergren E."/>
            <person name="Lobos E.A."/>
            <person name="Fulton L."/>
            <person name="Fulton R."/>
            <person name="Courtney L."/>
            <person name="Fronick C."/>
            <person name="O'Laughlin M."/>
            <person name="Godfrey J."/>
            <person name="Wilson R.M."/>
            <person name="Miner T."/>
            <person name="Farmer C."/>
            <person name="Delehaunty K."/>
            <person name="Cordes M."/>
            <person name="Minx P."/>
            <person name="Tomlinson C."/>
            <person name="Chen J."/>
            <person name="Wollam A."/>
            <person name="Pepin K.H."/>
            <person name="Bhonagiri V."/>
            <person name="Zhang X."/>
            <person name="Suruliraj S."/>
            <person name="Warren W."/>
            <person name="Mitreva M."/>
            <person name="Mardis E.R."/>
            <person name="Wilson R.K."/>
        </authorList>
    </citation>
    <scope>NUCLEOTIDE SEQUENCE [LARGE SCALE GENOMIC DNA]</scope>
    <source>
        <strain evidence="2 3">F0235</strain>
    </source>
</reference>
<sequence length="151" mass="17371">MLYATIVQRKIKRTFREINQGNVQPMLDTLADPFVYVFHGTHALGGRRTSKDAMRLWWERVFRLLPGIRFDVQEVVISGCPWNMRVAVRSLVSGELPNGELYSNTAFQFMKLRWGRITRIETMEDTQLLEQALRVVAESGCVEALEPPMNG</sequence>
<dbReference type="eggNOG" id="COG3631">
    <property type="taxonomic scope" value="Bacteria"/>
</dbReference>
<evidence type="ECO:0000313" key="2">
    <source>
        <dbReference type="EMBL" id="EKX87841.1"/>
    </source>
</evidence>
<dbReference type="SUPFAM" id="SSF54427">
    <property type="entry name" value="NTF2-like"/>
    <property type="match status" value="1"/>
</dbReference>